<keyword evidence="9" id="KW-0804">Transcription</keyword>
<sequence length="177" mass="19674">MSLQGSGGYQSPWSSQGGHSELDNTDLEPLRELTEVGFEPQTRARSNTWPLPRPDNYVDPADDTGSKKNSNQNLSGKYYLSNQAIVVRSQSRYALLFRSTTDYVGAPPLPAVGTKKNSSRRNAWGNLSYADLITRAITSAQDNRLTLSQIYEWMVQNVPYFKDKGDSNSSAGWKVGF</sequence>
<evidence type="ECO:0000256" key="2">
    <source>
        <dbReference type="ARBA" id="ARBA00004496"/>
    </source>
</evidence>
<keyword evidence="5" id="KW-0221">Differentiation</keyword>
<keyword evidence="3" id="KW-0217">Developmental protein</keyword>
<dbReference type="Pfam" id="PF00250">
    <property type="entry name" value="Forkhead"/>
    <property type="match status" value="1"/>
</dbReference>
<comment type="subcellular location">
    <subcellularLocation>
        <location evidence="2">Cytoplasm</location>
    </subcellularLocation>
    <subcellularLocation>
        <location evidence="1 13">Nucleus</location>
    </subcellularLocation>
</comment>
<name>A0A2H1WSC5_SPOFR</name>
<evidence type="ECO:0000256" key="13">
    <source>
        <dbReference type="PROSITE-ProRule" id="PRU00089"/>
    </source>
</evidence>
<dbReference type="InterPro" id="IPR036390">
    <property type="entry name" value="WH_DNA-bd_sf"/>
</dbReference>
<protein>
    <submittedName>
        <fullName evidence="16">SFRICE_039224</fullName>
    </submittedName>
</protein>
<dbReference type="InterPro" id="IPR001766">
    <property type="entry name" value="Fork_head_dom"/>
</dbReference>
<evidence type="ECO:0000256" key="3">
    <source>
        <dbReference type="ARBA" id="ARBA00022473"/>
    </source>
</evidence>
<evidence type="ECO:0000256" key="4">
    <source>
        <dbReference type="ARBA" id="ARBA00022490"/>
    </source>
</evidence>
<evidence type="ECO:0000256" key="11">
    <source>
        <dbReference type="ARBA" id="ARBA00023306"/>
    </source>
</evidence>
<evidence type="ECO:0000256" key="7">
    <source>
        <dbReference type="ARBA" id="ARBA00023125"/>
    </source>
</evidence>
<dbReference type="PANTHER" id="PTHR45767">
    <property type="entry name" value="FORKHEAD BOX PROTEIN O"/>
    <property type="match status" value="1"/>
</dbReference>
<evidence type="ECO:0000256" key="5">
    <source>
        <dbReference type="ARBA" id="ARBA00022782"/>
    </source>
</evidence>
<feature type="DNA-binding region" description="Fork-head" evidence="13">
    <location>
        <begin position="124"/>
        <end position="177"/>
    </location>
</feature>
<dbReference type="GO" id="GO:0005737">
    <property type="term" value="C:cytoplasm"/>
    <property type="evidence" value="ECO:0007669"/>
    <property type="project" value="UniProtKB-SubCell"/>
</dbReference>
<reference evidence="16" key="1">
    <citation type="submission" date="2016-07" db="EMBL/GenBank/DDBJ databases">
        <authorList>
            <person name="Bretaudeau A."/>
        </authorList>
    </citation>
    <scope>NUCLEOTIDE SEQUENCE</scope>
    <source>
        <strain evidence="16">Rice</strain>
        <tissue evidence="16">Whole body</tissue>
    </source>
</reference>
<dbReference type="AlphaFoldDB" id="A0A2H1WSC5"/>
<feature type="region of interest" description="Disordered" evidence="14">
    <location>
        <begin position="1"/>
        <end position="74"/>
    </location>
</feature>
<dbReference type="GO" id="GO:0000981">
    <property type="term" value="F:DNA-binding transcription factor activity, RNA polymerase II-specific"/>
    <property type="evidence" value="ECO:0007669"/>
    <property type="project" value="TreeGrafter"/>
</dbReference>
<dbReference type="EMBL" id="ODYU01010697">
    <property type="protein sequence ID" value="SOQ55975.1"/>
    <property type="molecule type" value="Genomic_DNA"/>
</dbReference>
<proteinExistence type="predicted"/>
<keyword evidence="6" id="KW-0805">Transcription regulation</keyword>
<evidence type="ECO:0000256" key="14">
    <source>
        <dbReference type="SAM" id="MobiDB-lite"/>
    </source>
</evidence>
<keyword evidence="11" id="KW-0131">Cell cycle</keyword>
<evidence type="ECO:0000256" key="12">
    <source>
        <dbReference type="ARBA" id="ARBA00038846"/>
    </source>
</evidence>
<dbReference type="GO" id="GO:0005634">
    <property type="term" value="C:nucleus"/>
    <property type="evidence" value="ECO:0007669"/>
    <property type="project" value="UniProtKB-SubCell"/>
</dbReference>
<dbReference type="GO" id="GO:0000978">
    <property type="term" value="F:RNA polymerase II cis-regulatory region sequence-specific DNA binding"/>
    <property type="evidence" value="ECO:0007669"/>
    <property type="project" value="TreeGrafter"/>
</dbReference>
<organism evidence="16">
    <name type="scientific">Spodoptera frugiperda</name>
    <name type="common">Fall armyworm</name>
    <dbReference type="NCBI Taxonomy" id="7108"/>
    <lineage>
        <taxon>Eukaryota</taxon>
        <taxon>Metazoa</taxon>
        <taxon>Ecdysozoa</taxon>
        <taxon>Arthropoda</taxon>
        <taxon>Hexapoda</taxon>
        <taxon>Insecta</taxon>
        <taxon>Pterygota</taxon>
        <taxon>Neoptera</taxon>
        <taxon>Endopterygota</taxon>
        <taxon>Lepidoptera</taxon>
        <taxon>Glossata</taxon>
        <taxon>Ditrysia</taxon>
        <taxon>Noctuoidea</taxon>
        <taxon>Noctuidae</taxon>
        <taxon>Amphipyrinae</taxon>
        <taxon>Spodoptera</taxon>
    </lineage>
</organism>
<evidence type="ECO:0000256" key="1">
    <source>
        <dbReference type="ARBA" id="ARBA00004123"/>
    </source>
</evidence>
<feature type="compositionally biased region" description="Polar residues" evidence="14">
    <location>
        <begin position="9"/>
        <end position="18"/>
    </location>
</feature>
<dbReference type="SUPFAM" id="SSF46785">
    <property type="entry name" value="Winged helix' DNA-binding domain"/>
    <property type="match status" value="1"/>
</dbReference>
<evidence type="ECO:0000256" key="10">
    <source>
        <dbReference type="ARBA" id="ARBA00023242"/>
    </source>
</evidence>
<dbReference type="SMART" id="SM00339">
    <property type="entry name" value="FH"/>
    <property type="match status" value="1"/>
</dbReference>
<feature type="domain" description="Fork-head" evidence="15">
    <location>
        <begin position="124"/>
        <end position="177"/>
    </location>
</feature>
<accession>A0A2H1WSC5</accession>
<evidence type="ECO:0000313" key="16">
    <source>
        <dbReference type="EMBL" id="SOQ55975.1"/>
    </source>
</evidence>
<dbReference type="PANTHER" id="PTHR45767:SF2">
    <property type="entry name" value="FORKHEAD BOX PROTEIN O"/>
    <property type="match status" value="1"/>
</dbReference>
<dbReference type="InterPro" id="IPR036388">
    <property type="entry name" value="WH-like_DNA-bd_sf"/>
</dbReference>
<dbReference type="PRINTS" id="PR00053">
    <property type="entry name" value="FORKHEAD"/>
</dbReference>
<keyword evidence="7 13" id="KW-0238">DNA-binding</keyword>
<dbReference type="GO" id="GO:0030154">
    <property type="term" value="P:cell differentiation"/>
    <property type="evidence" value="ECO:0007669"/>
    <property type="project" value="UniProtKB-KW"/>
</dbReference>
<dbReference type="Gene3D" id="1.10.10.10">
    <property type="entry name" value="Winged helix-like DNA-binding domain superfamily/Winged helix DNA-binding domain"/>
    <property type="match status" value="1"/>
</dbReference>
<keyword evidence="10 13" id="KW-0539">Nucleus</keyword>
<comment type="subunit">
    <text evidence="12">Interacts with melt.</text>
</comment>
<evidence type="ECO:0000256" key="6">
    <source>
        <dbReference type="ARBA" id="ARBA00023015"/>
    </source>
</evidence>
<dbReference type="PROSITE" id="PS50039">
    <property type="entry name" value="FORK_HEAD_3"/>
    <property type="match status" value="1"/>
</dbReference>
<keyword evidence="4" id="KW-0963">Cytoplasm</keyword>
<evidence type="ECO:0000256" key="9">
    <source>
        <dbReference type="ARBA" id="ARBA00023163"/>
    </source>
</evidence>
<keyword evidence="8" id="KW-0010">Activator</keyword>
<evidence type="ECO:0000256" key="8">
    <source>
        <dbReference type="ARBA" id="ARBA00023159"/>
    </source>
</evidence>
<gene>
    <name evidence="16" type="ORF">SFRICE_039224</name>
</gene>
<evidence type="ECO:0000259" key="15">
    <source>
        <dbReference type="PROSITE" id="PS50039"/>
    </source>
</evidence>